<dbReference type="AlphaFoldDB" id="A0A0C3QP04"/>
<reference evidence="3" key="2">
    <citation type="submission" date="2015-01" db="EMBL/GenBank/DDBJ databases">
        <title>Evolutionary Origins and Diversification of the Mycorrhizal Mutualists.</title>
        <authorList>
            <consortium name="DOE Joint Genome Institute"/>
            <consortium name="Mycorrhizal Genomics Consortium"/>
            <person name="Kohler A."/>
            <person name="Kuo A."/>
            <person name="Nagy L.G."/>
            <person name="Floudas D."/>
            <person name="Copeland A."/>
            <person name="Barry K.W."/>
            <person name="Cichocki N."/>
            <person name="Veneault-Fourrey C."/>
            <person name="LaButti K."/>
            <person name="Lindquist E.A."/>
            <person name="Lipzen A."/>
            <person name="Lundell T."/>
            <person name="Morin E."/>
            <person name="Murat C."/>
            <person name="Riley R."/>
            <person name="Ohm R."/>
            <person name="Sun H."/>
            <person name="Tunlid A."/>
            <person name="Henrissat B."/>
            <person name="Grigoriev I.V."/>
            <person name="Hibbett D.S."/>
            <person name="Martin F."/>
        </authorList>
    </citation>
    <scope>NUCLEOTIDE SEQUENCE [LARGE SCALE GENOMIC DNA]</scope>
    <source>
        <strain evidence="3">MUT 4182</strain>
    </source>
</reference>
<dbReference type="HOGENOM" id="CLU_2225145_0_0_1"/>
<accession>A0A0C3QP04</accession>
<reference evidence="2 3" key="1">
    <citation type="submission" date="2014-04" db="EMBL/GenBank/DDBJ databases">
        <authorList>
            <consortium name="DOE Joint Genome Institute"/>
            <person name="Kuo A."/>
            <person name="Girlanda M."/>
            <person name="Perotto S."/>
            <person name="Kohler A."/>
            <person name="Nagy L.G."/>
            <person name="Floudas D."/>
            <person name="Copeland A."/>
            <person name="Barry K.W."/>
            <person name="Cichocki N."/>
            <person name="Veneault-Fourrey C."/>
            <person name="LaButti K."/>
            <person name="Lindquist E.A."/>
            <person name="Lipzen A."/>
            <person name="Lundell T."/>
            <person name="Morin E."/>
            <person name="Murat C."/>
            <person name="Sun H."/>
            <person name="Tunlid A."/>
            <person name="Henrissat B."/>
            <person name="Grigoriev I.V."/>
            <person name="Hibbett D.S."/>
            <person name="Martin F."/>
            <person name="Nordberg H.P."/>
            <person name="Cantor M.N."/>
            <person name="Hua S.X."/>
        </authorList>
    </citation>
    <scope>NUCLEOTIDE SEQUENCE [LARGE SCALE GENOMIC DNA]</scope>
    <source>
        <strain evidence="2 3">MUT 4182</strain>
    </source>
</reference>
<evidence type="ECO:0000313" key="2">
    <source>
        <dbReference type="EMBL" id="KIO28949.1"/>
    </source>
</evidence>
<dbReference type="OrthoDB" id="3315193at2759"/>
<feature type="compositionally biased region" description="Polar residues" evidence="1">
    <location>
        <begin position="88"/>
        <end position="99"/>
    </location>
</feature>
<organism evidence="2 3">
    <name type="scientific">Tulasnella calospora MUT 4182</name>
    <dbReference type="NCBI Taxonomy" id="1051891"/>
    <lineage>
        <taxon>Eukaryota</taxon>
        <taxon>Fungi</taxon>
        <taxon>Dikarya</taxon>
        <taxon>Basidiomycota</taxon>
        <taxon>Agaricomycotina</taxon>
        <taxon>Agaricomycetes</taxon>
        <taxon>Cantharellales</taxon>
        <taxon>Tulasnellaceae</taxon>
        <taxon>Tulasnella</taxon>
    </lineage>
</organism>
<keyword evidence="3" id="KW-1185">Reference proteome</keyword>
<evidence type="ECO:0000256" key="1">
    <source>
        <dbReference type="SAM" id="MobiDB-lite"/>
    </source>
</evidence>
<dbReference type="Proteomes" id="UP000054248">
    <property type="component" value="Unassembled WGS sequence"/>
</dbReference>
<dbReference type="EMBL" id="KN822988">
    <property type="protein sequence ID" value="KIO28949.1"/>
    <property type="molecule type" value="Genomic_DNA"/>
</dbReference>
<proteinExistence type="predicted"/>
<gene>
    <name evidence="2" type="ORF">M407DRAFT_21855</name>
</gene>
<feature type="region of interest" description="Disordered" evidence="1">
    <location>
        <begin position="73"/>
        <end position="106"/>
    </location>
</feature>
<sequence length="106" mass="11877">MKVQHLPLSELADLCCERRQAAVTSGYPKAIRELRIVPLNEWLTPEARIQVNREVKGELDELQDALGRGPLFGDLSSGKHVPTDGCRSGQSHRNDNNFLEVSECHE</sequence>
<name>A0A0C3QP04_9AGAM</name>
<protein>
    <submittedName>
        <fullName evidence="2">Uncharacterized protein</fullName>
    </submittedName>
</protein>
<evidence type="ECO:0000313" key="3">
    <source>
        <dbReference type="Proteomes" id="UP000054248"/>
    </source>
</evidence>